<sequence>MKQFSWSEETKIQWNMRADYWHKHSIEMWDQGSRKDIIPFFRQHVPIGHSIADLGCGDGYGSFLFWKEGYDVTGMDISEEMVKIAKKHEQLGLAFVLGDLNNPPFSDNQFDGIVAINSLEWVEQPLHALNECKRIVKPNGCACFGILGPTAQPRKNSYARLTGEHVICNTMMPWEFEALAVDHGWEKIAEHGVYKRGVASQHLQGLSRELKQALTFLTLFMMKNIGKEV</sequence>
<comment type="caution">
    <text evidence="2">The sequence shown here is derived from an EMBL/GenBank/DDBJ whole genome shotgun (WGS) entry which is preliminary data.</text>
</comment>
<name>A0ABT9WSJ6_9BACI</name>
<evidence type="ECO:0000313" key="3">
    <source>
        <dbReference type="Proteomes" id="UP001223586"/>
    </source>
</evidence>
<dbReference type="EMBL" id="JAUSTT010000010">
    <property type="protein sequence ID" value="MDQ0176118.1"/>
    <property type="molecule type" value="Genomic_DNA"/>
</dbReference>
<reference evidence="2 3" key="1">
    <citation type="submission" date="2023-07" db="EMBL/GenBank/DDBJ databases">
        <title>Genomic Encyclopedia of Type Strains, Phase IV (KMG-IV): sequencing the most valuable type-strain genomes for metagenomic binning, comparative biology and taxonomic classification.</title>
        <authorList>
            <person name="Goeker M."/>
        </authorList>
    </citation>
    <scope>NUCLEOTIDE SEQUENCE [LARGE SCALE GENOMIC DNA]</scope>
    <source>
        <strain evidence="2 3">DSM 23837</strain>
    </source>
</reference>
<evidence type="ECO:0000313" key="2">
    <source>
        <dbReference type="EMBL" id="MDQ0176118.1"/>
    </source>
</evidence>
<dbReference type="InterPro" id="IPR029063">
    <property type="entry name" value="SAM-dependent_MTases_sf"/>
</dbReference>
<keyword evidence="3" id="KW-1185">Reference proteome</keyword>
<dbReference type="PANTHER" id="PTHR43591">
    <property type="entry name" value="METHYLTRANSFERASE"/>
    <property type="match status" value="1"/>
</dbReference>
<dbReference type="PANTHER" id="PTHR43591:SF110">
    <property type="entry name" value="RHODANESE DOMAIN-CONTAINING PROTEIN"/>
    <property type="match status" value="1"/>
</dbReference>
<keyword evidence="2" id="KW-0830">Ubiquinone</keyword>
<dbReference type="InterPro" id="IPR013216">
    <property type="entry name" value="Methyltransf_11"/>
</dbReference>
<dbReference type="Gene3D" id="3.40.50.150">
    <property type="entry name" value="Vaccinia Virus protein VP39"/>
    <property type="match status" value="1"/>
</dbReference>
<accession>A0ABT9WSJ6</accession>
<evidence type="ECO:0000259" key="1">
    <source>
        <dbReference type="Pfam" id="PF08241"/>
    </source>
</evidence>
<organism evidence="2 3">
    <name type="scientific">Bacillus chungangensis</name>
    <dbReference type="NCBI Taxonomy" id="587633"/>
    <lineage>
        <taxon>Bacteria</taxon>
        <taxon>Bacillati</taxon>
        <taxon>Bacillota</taxon>
        <taxon>Bacilli</taxon>
        <taxon>Bacillales</taxon>
        <taxon>Bacillaceae</taxon>
        <taxon>Bacillus</taxon>
    </lineage>
</organism>
<protein>
    <submittedName>
        <fullName evidence="2">Ubiquinone/menaquinone biosynthesis C-methylase UbiE</fullName>
    </submittedName>
</protein>
<gene>
    <name evidence="2" type="ORF">J2S08_001954</name>
</gene>
<feature type="domain" description="Methyltransferase type 11" evidence="1">
    <location>
        <begin position="53"/>
        <end position="143"/>
    </location>
</feature>
<proteinExistence type="predicted"/>
<dbReference type="Proteomes" id="UP001223586">
    <property type="component" value="Unassembled WGS sequence"/>
</dbReference>
<dbReference type="Pfam" id="PF08241">
    <property type="entry name" value="Methyltransf_11"/>
    <property type="match status" value="1"/>
</dbReference>
<dbReference type="RefSeq" id="WP_307229014.1">
    <property type="nucleotide sequence ID" value="NZ_JAUSTT010000010.1"/>
</dbReference>
<dbReference type="SUPFAM" id="SSF53335">
    <property type="entry name" value="S-adenosyl-L-methionine-dependent methyltransferases"/>
    <property type="match status" value="1"/>
</dbReference>
<dbReference type="CDD" id="cd02440">
    <property type="entry name" value="AdoMet_MTases"/>
    <property type="match status" value="1"/>
</dbReference>